<evidence type="ECO:0000256" key="2">
    <source>
        <dbReference type="ARBA" id="ARBA00011901"/>
    </source>
</evidence>
<dbReference type="Gene3D" id="3.40.630.40">
    <property type="entry name" value="Zn-dependent exopeptidases"/>
    <property type="match status" value="1"/>
</dbReference>
<dbReference type="PANTHER" id="PTHR30404">
    <property type="entry name" value="N-ACETYLMURAMOYL-L-ALANINE AMIDASE"/>
    <property type="match status" value="1"/>
</dbReference>
<accession>A0ABT9G061</accession>
<gene>
    <name evidence="6" type="ORF">Q8X39_04435</name>
</gene>
<evidence type="ECO:0000256" key="4">
    <source>
        <dbReference type="SAM" id="MobiDB-lite"/>
    </source>
</evidence>
<keyword evidence="3 6" id="KW-0378">Hydrolase</keyword>
<sequence>MTYPIDRRQWLARSGTVLLSFSAWSGPTRAANLVAVRVWPAADYTRVTIESDLALTTRHFAVEDPPRLAIDIDDLELSPQLRELVTKVGQNDPNIARVRVGQSEPRKVRMVFDLKRASRPQVFSLQPIPPYRHRLVFDLYPAQRPDPLLQVVQAREQALSASGAASDPTAAEASADAASSVDDALGELIGQIETRPAAPPLPSVVTPSLPTPSVPSSPPVAARPPASPPVASAPPTATVPPPASLPPVQPGRAGINRLVIVAIDPGHGGEDPGAIGPSGLREKDVVLRIARQLHDEINRRPGMRAMLTRDDDYFVPLNERVRKAQRVQADLFISVHADAFIRPTARGASVFALSERGASSAAARWMAQQENRSDAIGGINIKANDRHVINTLLDMSTTAQIRDSLKIGREVLGHIGRIGRLHKDEVEQAGFAVLKAPDIPSILVETAFISNPEEEARLRDPAYQSRLVQALLTGVTRYFARNPRMARNRML</sequence>
<dbReference type="InterPro" id="IPR002508">
    <property type="entry name" value="MurNAc-LAA_cat"/>
</dbReference>
<evidence type="ECO:0000259" key="5">
    <source>
        <dbReference type="SMART" id="SM00646"/>
    </source>
</evidence>
<organism evidence="6 7">
    <name type="scientific">Leptothrix discophora</name>
    <dbReference type="NCBI Taxonomy" id="89"/>
    <lineage>
        <taxon>Bacteria</taxon>
        <taxon>Pseudomonadati</taxon>
        <taxon>Pseudomonadota</taxon>
        <taxon>Betaproteobacteria</taxon>
        <taxon>Burkholderiales</taxon>
        <taxon>Sphaerotilaceae</taxon>
        <taxon>Leptothrix</taxon>
    </lineage>
</organism>
<evidence type="ECO:0000313" key="6">
    <source>
        <dbReference type="EMBL" id="MDP4299870.1"/>
    </source>
</evidence>
<feature type="compositionally biased region" description="Pro residues" evidence="4">
    <location>
        <begin position="209"/>
        <end position="249"/>
    </location>
</feature>
<dbReference type="EC" id="3.5.1.28" evidence="2"/>
<name>A0ABT9G061_LEPDI</name>
<evidence type="ECO:0000313" key="7">
    <source>
        <dbReference type="Proteomes" id="UP001235760"/>
    </source>
</evidence>
<dbReference type="PANTHER" id="PTHR30404:SF0">
    <property type="entry name" value="N-ACETYLMURAMOYL-L-ALANINE AMIDASE AMIC"/>
    <property type="match status" value="1"/>
</dbReference>
<dbReference type="Pfam" id="PF01520">
    <property type="entry name" value="Amidase_3"/>
    <property type="match status" value="1"/>
</dbReference>
<feature type="domain" description="MurNAc-LAA" evidence="5">
    <location>
        <begin position="321"/>
        <end position="476"/>
    </location>
</feature>
<proteinExistence type="predicted"/>
<feature type="region of interest" description="Disordered" evidence="4">
    <location>
        <begin position="195"/>
        <end position="251"/>
    </location>
</feature>
<dbReference type="Pfam" id="PF11741">
    <property type="entry name" value="AMIN"/>
    <property type="match status" value="1"/>
</dbReference>
<evidence type="ECO:0000256" key="1">
    <source>
        <dbReference type="ARBA" id="ARBA00001561"/>
    </source>
</evidence>
<dbReference type="CDD" id="cd02696">
    <property type="entry name" value="MurNAc-LAA"/>
    <property type="match status" value="1"/>
</dbReference>
<dbReference type="SUPFAM" id="SSF53187">
    <property type="entry name" value="Zn-dependent exopeptidases"/>
    <property type="match status" value="1"/>
</dbReference>
<dbReference type="GO" id="GO:0008745">
    <property type="term" value="F:N-acetylmuramoyl-L-alanine amidase activity"/>
    <property type="evidence" value="ECO:0007669"/>
    <property type="project" value="UniProtKB-EC"/>
</dbReference>
<evidence type="ECO:0000256" key="3">
    <source>
        <dbReference type="ARBA" id="ARBA00022801"/>
    </source>
</evidence>
<dbReference type="InterPro" id="IPR050695">
    <property type="entry name" value="N-acetylmuramoyl_amidase_3"/>
</dbReference>
<dbReference type="Gene3D" id="2.60.40.3500">
    <property type="match status" value="1"/>
</dbReference>
<keyword evidence="7" id="KW-1185">Reference proteome</keyword>
<dbReference type="Proteomes" id="UP001235760">
    <property type="component" value="Unassembled WGS sequence"/>
</dbReference>
<comment type="catalytic activity">
    <reaction evidence="1">
        <text>Hydrolyzes the link between N-acetylmuramoyl residues and L-amino acid residues in certain cell-wall glycopeptides.</text>
        <dbReference type="EC" id="3.5.1.28"/>
    </reaction>
</comment>
<dbReference type="EMBL" id="JAUZEE010000002">
    <property type="protein sequence ID" value="MDP4299870.1"/>
    <property type="molecule type" value="Genomic_DNA"/>
</dbReference>
<dbReference type="SMART" id="SM00646">
    <property type="entry name" value="Ami_3"/>
    <property type="match status" value="1"/>
</dbReference>
<dbReference type="InterPro" id="IPR021731">
    <property type="entry name" value="AMIN_dom"/>
</dbReference>
<protein>
    <recommendedName>
        <fullName evidence="2">N-acetylmuramoyl-L-alanine amidase</fullName>
        <ecNumber evidence="2">3.5.1.28</ecNumber>
    </recommendedName>
</protein>
<comment type="caution">
    <text evidence="6">The sequence shown here is derived from an EMBL/GenBank/DDBJ whole genome shotgun (WGS) entry which is preliminary data.</text>
</comment>
<dbReference type="RefSeq" id="WP_305748427.1">
    <property type="nucleotide sequence ID" value="NZ_JAUZEE010000002.1"/>
</dbReference>
<reference evidence="6 7" key="1">
    <citation type="submission" date="2023-08" db="EMBL/GenBank/DDBJ databases">
        <authorList>
            <person name="Roldan D.M."/>
            <person name="Menes R.J."/>
        </authorList>
    </citation>
    <scope>NUCLEOTIDE SEQUENCE [LARGE SCALE GENOMIC DNA]</scope>
    <source>
        <strain evidence="6 7">CCM 2812</strain>
    </source>
</reference>